<sequence length="83" mass="9284">MDGVAAYRVRFRCNSDSNTMSASIRPWPSSSAIKKPSFSHKRPGERTFANEPRNDAAFCKVVHSGRCFVLPRNRPVVDSPAFL</sequence>
<dbReference type="EMBL" id="BPLR01016920">
    <property type="protein sequence ID" value="GIY87302.1"/>
    <property type="molecule type" value="Genomic_DNA"/>
</dbReference>
<accession>A0AAV4WXW3</accession>
<dbReference type="Proteomes" id="UP001054945">
    <property type="component" value="Unassembled WGS sequence"/>
</dbReference>
<evidence type="ECO:0000313" key="1">
    <source>
        <dbReference type="EMBL" id="GIY87302.1"/>
    </source>
</evidence>
<comment type="caution">
    <text evidence="1">The sequence shown here is derived from an EMBL/GenBank/DDBJ whole genome shotgun (WGS) entry which is preliminary data.</text>
</comment>
<keyword evidence="2" id="KW-1185">Reference proteome</keyword>
<protein>
    <submittedName>
        <fullName evidence="1">Uncharacterized protein</fullName>
    </submittedName>
</protein>
<name>A0AAV4WXW3_CAEEX</name>
<proteinExistence type="predicted"/>
<evidence type="ECO:0000313" key="2">
    <source>
        <dbReference type="Proteomes" id="UP001054945"/>
    </source>
</evidence>
<reference evidence="1 2" key="1">
    <citation type="submission" date="2021-06" db="EMBL/GenBank/DDBJ databases">
        <title>Caerostris extrusa draft genome.</title>
        <authorList>
            <person name="Kono N."/>
            <person name="Arakawa K."/>
        </authorList>
    </citation>
    <scope>NUCLEOTIDE SEQUENCE [LARGE SCALE GENOMIC DNA]</scope>
</reference>
<organism evidence="1 2">
    <name type="scientific">Caerostris extrusa</name>
    <name type="common">Bark spider</name>
    <name type="synonym">Caerostris bankana</name>
    <dbReference type="NCBI Taxonomy" id="172846"/>
    <lineage>
        <taxon>Eukaryota</taxon>
        <taxon>Metazoa</taxon>
        <taxon>Ecdysozoa</taxon>
        <taxon>Arthropoda</taxon>
        <taxon>Chelicerata</taxon>
        <taxon>Arachnida</taxon>
        <taxon>Araneae</taxon>
        <taxon>Araneomorphae</taxon>
        <taxon>Entelegynae</taxon>
        <taxon>Araneoidea</taxon>
        <taxon>Araneidae</taxon>
        <taxon>Caerostris</taxon>
    </lineage>
</organism>
<gene>
    <name evidence="1" type="ORF">CEXT_442461</name>
</gene>
<dbReference type="AlphaFoldDB" id="A0AAV4WXW3"/>